<keyword evidence="8 9" id="KW-0472">Membrane</keyword>
<keyword evidence="3 9" id="KW-0813">Transport</keyword>
<dbReference type="Gene3D" id="1.10.3720.10">
    <property type="entry name" value="MetI-like"/>
    <property type="match status" value="1"/>
</dbReference>
<evidence type="ECO:0000313" key="13">
    <source>
        <dbReference type="Proteomes" id="UP000249495"/>
    </source>
</evidence>
<comment type="subcellular location">
    <subcellularLocation>
        <location evidence="1 9">Cell membrane</location>
        <topology evidence="1 9">Multi-pass membrane protein</topology>
    </subcellularLocation>
</comment>
<keyword evidence="5 10" id="KW-0592">Phosphate transport</keyword>
<dbReference type="InterPro" id="IPR000515">
    <property type="entry name" value="MetI-like"/>
</dbReference>
<evidence type="ECO:0000256" key="9">
    <source>
        <dbReference type="RuleBase" id="RU363032"/>
    </source>
</evidence>
<evidence type="ECO:0000256" key="3">
    <source>
        <dbReference type="ARBA" id="ARBA00022448"/>
    </source>
</evidence>
<feature type="transmembrane region" description="Helical" evidence="9">
    <location>
        <begin position="12"/>
        <end position="35"/>
    </location>
</feature>
<gene>
    <name evidence="12" type="primary">pstC_2</name>
    <name evidence="12" type="ORF">NCTC12278_01892</name>
</gene>
<organism evidence="12 13">
    <name type="scientific">Streptococcus ferus</name>
    <dbReference type="NCBI Taxonomy" id="1345"/>
    <lineage>
        <taxon>Bacteria</taxon>
        <taxon>Bacillati</taxon>
        <taxon>Bacillota</taxon>
        <taxon>Bacilli</taxon>
        <taxon>Lactobacillales</taxon>
        <taxon>Streptococcaceae</taxon>
        <taxon>Streptococcus</taxon>
    </lineage>
</organism>
<comment type="function">
    <text evidence="10">Part of the binding-protein-dependent transport system for phosphate; probably responsible for the translocation of the substrate across the membrane.</text>
</comment>
<proteinExistence type="inferred from homology"/>
<evidence type="ECO:0000256" key="7">
    <source>
        <dbReference type="ARBA" id="ARBA00022989"/>
    </source>
</evidence>
<dbReference type="Pfam" id="PF00528">
    <property type="entry name" value="BPD_transp_1"/>
    <property type="match status" value="1"/>
</dbReference>
<evidence type="ECO:0000256" key="4">
    <source>
        <dbReference type="ARBA" id="ARBA00022475"/>
    </source>
</evidence>
<comment type="caution">
    <text evidence="10">Lacks conserved residue(s) required for the propagation of feature annotation.</text>
</comment>
<dbReference type="InterPro" id="IPR051124">
    <property type="entry name" value="Phosphate_Transport_Permease"/>
</dbReference>
<dbReference type="AlphaFoldDB" id="A0A2X3VIX9"/>
<dbReference type="PROSITE" id="PS50928">
    <property type="entry name" value="ABC_TM1"/>
    <property type="match status" value="1"/>
</dbReference>
<dbReference type="RefSeq" id="WP_018030437.1">
    <property type="nucleotide sequence ID" value="NZ_JBGXSR010000059.1"/>
</dbReference>
<dbReference type="Proteomes" id="UP000249495">
    <property type="component" value="Chromosome 1"/>
</dbReference>
<dbReference type="PANTHER" id="PTHR30425:SF1">
    <property type="entry name" value="PHOSPHATE TRANSPORT SYSTEM PERMEASE PROTEIN PSTC"/>
    <property type="match status" value="1"/>
</dbReference>
<reference evidence="12 13" key="1">
    <citation type="submission" date="2018-06" db="EMBL/GenBank/DDBJ databases">
        <authorList>
            <consortium name="Pathogen Informatics"/>
            <person name="Doyle S."/>
        </authorList>
    </citation>
    <scope>NUCLEOTIDE SEQUENCE [LARGE SCALE GENOMIC DNA]</scope>
    <source>
        <strain evidence="12 13">NCTC12278</strain>
    </source>
</reference>
<evidence type="ECO:0000256" key="6">
    <source>
        <dbReference type="ARBA" id="ARBA00022692"/>
    </source>
</evidence>
<evidence type="ECO:0000256" key="5">
    <source>
        <dbReference type="ARBA" id="ARBA00022592"/>
    </source>
</evidence>
<dbReference type="EMBL" id="LS483343">
    <property type="protein sequence ID" value="SQF41290.1"/>
    <property type="molecule type" value="Genomic_DNA"/>
</dbReference>
<name>A0A2X3VIX9_9STRE</name>
<dbReference type="CDD" id="cd06261">
    <property type="entry name" value="TM_PBP2"/>
    <property type="match status" value="1"/>
</dbReference>
<feature type="transmembrane region" description="Helical" evidence="9">
    <location>
        <begin position="65"/>
        <end position="98"/>
    </location>
</feature>
<comment type="similarity">
    <text evidence="2 10">Belongs to the binding-protein-dependent transport system permease family. CysTW subfamily.</text>
</comment>
<dbReference type="GO" id="GO:0005315">
    <property type="term" value="F:phosphate transmembrane transporter activity"/>
    <property type="evidence" value="ECO:0007669"/>
    <property type="project" value="InterPro"/>
</dbReference>
<dbReference type="GO" id="GO:0006817">
    <property type="term" value="P:phosphate ion transport"/>
    <property type="evidence" value="ECO:0007669"/>
    <property type="project" value="UniProtKB-KW"/>
</dbReference>
<dbReference type="SUPFAM" id="SSF161098">
    <property type="entry name" value="MetI-like"/>
    <property type="match status" value="1"/>
</dbReference>
<evidence type="ECO:0000256" key="1">
    <source>
        <dbReference type="ARBA" id="ARBA00004651"/>
    </source>
</evidence>
<feature type="transmembrane region" description="Helical" evidence="9">
    <location>
        <begin position="258"/>
        <end position="280"/>
    </location>
</feature>
<keyword evidence="4 10" id="KW-1003">Cell membrane</keyword>
<dbReference type="NCBIfam" id="TIGR02138">
    <property type="entry name" value="phosphate_pstC"/>
    <property type="match status" value="1"/>
</dbReference>
<dbReference type="KEGG" id="sfer:NCTC12278_01892"/>
<evidence type="ECO:0000256" key="10">
    <source>
        <dbReference type="RuleBase" id="RU363054"/>
    </source>
</evidence>
<dbReference type="GO" id="GO:0005886">
    <property type="term" value="C:plasma membrane"/>
    <property type="evidence" value="ECO:0007669"/>
    <property type="project" value="UniProtKB-SubCell"/>
</dbReference>
<dbReference type="InterPro" id="IPR035906">
    <property type="entry name" value="MetI-like_sf"/>
</dbReference>
<protein>
    <recommendedName>
        <fullName evidence="10">Phosphate transport system permease protein</fullName>
    </recommendedName>
</protein>
<keyword evidence="13" id="KW-1185">Reference proteome</keyword>
<feature type="domain" description="ABC transmembrane type-1" evidence="11">
    <location>
        <begin position="70"/>
        <end position="277"/>
    </location>
</feature>
<keyword evidence="6 9" id="KW-0812">Transmembrane</keyword>
<evidence type="ECO:0000313" key="12">
    <source>
        <dbReference type="EMBL" id="SQF41290.1"/>
    </source>
</evidence>
<keyword evidence="7 9" id="KW-1133">Transmembrane helix</keyword>
<evidence type="ECO:0000256" key="2">
    <source>
        <dbReference type="ARBA" id="ARBA00007069"/>
    </source>
</evidence>
<dbReference type="PANTHER" id="PTHR30425">
    <property type="entry name" value="PHOSPHATE TRANSPORT SYSTEM PERMEASE PROTEIN PST"/>
    <property type="match status" value="1"/>
</dbReference>
<feature type="transmembrane region" description="Helical" evidence="9">
    <location>
        <begin position="110"/>
        <end position="130"/>
    </location>
</feature>
<accession>A0A2X3VIX9</accession>
<dbReference type="STRING" id="1123303.GCA_000372425_01113"/>
<sequence length="286" mass="30635">MKKQALVEGLFKYIFFLCAATSVLAIIVICIFIFMNGLPFIANYGVSNFLFGENWSPSNNPASYGILPMIVGSVAITIGAMLIGVPTGIFTSIFLVYFCPEKLYRLLKPAVNLMAAIPSIVYGFFGLQLLVPWIRTFSGNGLSILTASILLGIMILPTIISLSESAIRSVPASYYTGSLALGASHERSILKVVIPAAKSGIISSIILGIGRAIGETMAVILVAGNQPLIPQGIFEGTRTMTTNIVLEMAYASGEHRDALIATATVLFIFILFINAGFAYMKGKTNE</sequence>
<evidence type="ECO:0000256" key="8">
    <source>
        <dbReference type="ARBA" id="ARBA00023136"/>
    </source>
</evidence>
<feature type="transmembrane region" description="Helical" evidence="9">
    <location>
        <begin position="142"/>
        <end position="162"/>
    </location>
</feature>
<dbReference type="OrthoDB" id="9785113at2"/>
<dbReference type="InterPro" id="IPR011864">
    <property type="entry name" value="Phosphate_PstC"/>
</dbReference>
<evidence type="ECO:0000259" key="11">
    <source>
        <dbReference type="PROSITE" id="PS50928"/>
    </source>
</evidence>